<reference evidence="2" key="1">
    <citation type="journal article" date="2023" name="IMA Fungus">
        <title>Comparative genomic study of the Penicillium genus elucidates a diverse pangenome and 15 lateral gene transfer events.</title>
        <authorList>
            <person name="Petersen C."/>
            <person name="Sorensen T."/>
            <person name="Nielsen M.R."/>
            <person name="Sondergaard T.E."/>
            <person name="Sorensen J.L."/>
            <person name="Fitzpatrick D.A."/>
            <person name="Frisvad J.C."/>
            <person name="Nielsen K.L."/>
        </authorList>
    </citation>
    <scope>NUCLEOTIDE SEQUENCE</scope>
    <source>
        <strain evidence="2">IBT 17514</strain>
    </source>
</reference>
<comment type="caution">
    <text evidence="2">The sequence shown here is derived from an EMBL/GenBank/DDBJ whole genome shotgun (WGS) entry which is preliminary data.</text>
</comment>
<evidence type="ECO:0000256" key="1">
    <source>
        <dbReference type="SAM" id="SignalP"/>
    </source>
</evidence>
<reference evidence="2" key="2">
    <citation type="submission" date="2023-01" db="EMBL/GenBank/DDBJ databases">
        <authorList>
            <person name="Petersen C."/>
        </authorList>
    </citation>
    <scope>NUCLEOTIDE SEQUENCE</scope>
    <source>
        <strain evidence="2">IBT 17514</strain>
    </source>
</reference>
<feature type="chain" id="PRO_5042188706" evidence="1">
    <location>
        <begin position="25"/>
        <end position="724"/>
    </location>
</feature>
<gene>
    <name evidence="2" type="ORF">N7493_010351</name>
</gene>
<keyword evidence="1" id="KW-0732">Signal</keyword>
<evidence type="ECO:0000313" key="3">
    <source>
        <dbReference type="Proteomes" id="UP001215712"/>
    </source>
</evidence>
<dbReference type="EMBL" id="JAQJAN010000019">
    <property type="protein sequence ID" value="KAJ5709017.1"/>
    <property type="molecule type" value="Genomic_DNA"/>
</dbReference>
<feature type="signal peptide" evidence="1">
    <location>
        <begin position="1"/>
        <end position="24"/>
    </location>
</feature>
<protein>
    <submittedName>
        <fullName evidence="2">Uncharacterized protein</fullName>
    </submittedName>
</protein>
<dbReference type="AlphaFoldDB" id="A0AAD6HCK0"/>
<dbReference type="Proteomes" id="UP001215712">
    <property type="component" value="Unassembled WGS sequence"/>
</dbReference>
<evidence type="ECO:0000313" key="2">
    <source>
        <dbReference type="EMBL" id="KAJ5709017.1"/>
    </source>
</evidence>
<sequence length="724" mass="77542">MLSSPLCMLTGLIAISGLVPGSTARLQYRRATNTIDHVTGTAVAVSSASVACASAYQLHDGPINIDDTETQDFKLKANCGLSWNISSLADVTSWFVDCKNQSIFGQSSNVAQVATVNGNVLTIQLDASKITEFSTNGPGTLTIRPPSRALKTTGQTIYIPTSAVVGTYKIPKMKIMSDIRGSAYTHGKSTLKDMFGVEVEYYTGTSAKFFLDLPGLDDSKINSDNVTITLTDGDGYYTSEYNLTSNKLTDSFLNGWSEYSLNKGDLVINTGDYLITDSDSGREWSCLGGDGQGNYLFNLQVAGITYNGLPVTAETFPVHVYIYGYNYTADALTKYGDGTIIVPVIEPLSDKISNPPQRGSSVEYTWVGLGDKPNLGDAFADDVYITWPVGTDASNLEACDVQIVLHSVHGATFTLTAGRDFVLSTSNGETQIAIVLQNWPFEPVYPTMSITVNGDRLKGTKPSPASLTKTYDIASMFVYLAQQGGGGTTVDGTVTAYSFYGFENLNNVSQIAEPANYTLSTTVDGVEKYYAEDSNGAGVLVNSSSAATVYDGSGVDDMNIQLIGNTLYITTRVNATATETIKDETVTFTKSYEGGATLSPDAADPSLTGQPGYAINWTSTWIFHEKWAWQPSVKIGWGGIYIEPYTGKFEWTMTKGSSQLFTADVPSVNWTLFGNITSPDTKITSAGNLTIAIDETADAIAVIATSTTDKSYGGKGTVNVEVTD</sequence>
<keyword evidence="3" id="KW-1185">Reference proteome</keyword>
<accession>A0AAD6HCK0</accession>
<organism evidence="2 3">
    <name type="scientific">Penicillium malachiteum</name>
    <dbReference type="NCBI Taxonomy" id="1324776"/>
    <lineage>
        <taxon>Eukaryota</taxon>
        <taxon>Fungi</taxon>
        <taxon>Dikarya</taxon>
        <taxon>Ascomycota</taxon>
        <taxon>Pezizomycotina</taxon>
        <taxon>Eurotiomycetes</taxon>
        <taxon>Eurotiomycetidae</taxon>
        <taxon>Eurotiales</taxon>
        <taxon>Aspergillaceae</taxon>
        <taxon>Penicillium</taxon>
    </lineage>
</organism>
<name>A0AAD6HCK0_9EURO</name>
<proteinExistence type="predicted"/>